<dbReference type="Proteomes" id="UP000647241">
    <property type="component" value="Unassembled WGS sequence"/>
</dbReference>
<dbReference type="RefSeq" id="WP_188552920.1">
    <property type="nucleotide sequence ID" value="NZ_BMGT01000001.1"/>
</dbReference>
<name>A0A917M0E6_9BACT</name>
<gene>
    <name evidence="1" type="ORF">GCM10011585_09080</name>
</gene>
<reference evidence="1" key="2">
    <citation type="submission" date="2020-09" db="EMBL/GenBank/DDBJ databases">
        <authorList>
            <person name="Sun Q."/>
            <person name="Zhou Y."/>
        </authorList>
    </citation>
    <scope>NUCLEOTIDE SEQUENCE</scope>
    <source>
        <strain evidence="1">CGMCC 1.12997</strain>
    </source>
</reference>
<accession>A0A917M0E6</accession>
<dbReference type="EMBL" id="BMGT01000001">
    <property type="protein sequence ID" value="GGG69252.1"/>
    <property type="molecule type" value="Genomic_DNA"/>
</dbReference>
<protein>
    <submittedName>
        <fullName evidence="1">Uncharacterized protein</fullName>
    </submittedName>
</protein>
<proteinExistence type="predicted"/>
<comment type="caution">
    <text evidence="1">The sequence shown here is derived from an EMBL/GenBank/DDBJ whole genome shotgun (WGS) entry which is preliminary data.</text>
</comment>
<dbReference type="AlphaFoldDB" id="A0A917M0E6"/>
<organism evidence="1 2">
    <name type="scientific">Edaphobacter dinghuensis</name>
    <dbReference type="NCBI Taxonomy" id="1560005"/>
    <lineage>
        <taxon>Bacteria</taxon>
        <taxon>Pseudomonadati</taxon>
        <taxon>Acidobacteriota</taxon>
        <taxon>Terriglobia</taxon>
        <taxon>Terriglobales</taxon>
        <taxon>Acidobacteriaceae</taxon>
        <taxon>Edaphobacter</taxon>
    </lineage>
</organism>
<reference evidence="1" key="1">
    <citation type="journal article" date="2014" name="Int. J. Syst. Evol. Microbiol.">
        <title>Complete genome sequence of Corynebacterium casei LMG S-19264T (=DSM 44701T), isolated from a smear-ripened cheese.</title>
        <authorList>
            <consortium name="US DOE Joint Genome Institute (JGI-PGF)"/>
            <person name="Walter F."/>
            <person name="Albersmeier A."/>
            <person name="Kalinowski J."/>
            <person name="Ruckert C."/>
        </authorList>
    </citation>
    <scope>NUCLEOTIDE SEQUENCE</scope>
    <source>
        <strain evidence="1">CGMCC 1.12997</strain>
    </source>
</reference>
<keyword evidence="2" id="KW-1185">Reference proteome</keyword>
<evidence type="ECO:0000313" key="1">
    <source>
        <dbReference type="EMBL" id="GGG69252.1"/>
    </source>
</evidence>
<evidence type="ECO:0000313" key="2">
    <source>
        <dbReference type="Proteomes" id="UP000647241"/>
    </source>
</evidence>
<sequence length="174" mass="19295">MGVQLCDFDMNALQAALEEQRCARELTWVALTGEINEPFRGTPSIPISVTTLRSMHAKRSVTSAVVLQVLRWLGRTPESFCTGRQSAPLLGETLPKGGPCRILRFDTAAMHAALNAERGRRGMTWKQVAKEMPGFTEKMLTNLATGPLIGFPRVMMIPQWLGLPAANFVRERSR</sequence>